<dbReference type="InterPro" id="IPR043128">
    <property type="entry name" value="Rev_trsase/Diguanyl_cyclase"/>
</dbReference>
<dbReference type="Gene3D" id="3.30.70.270">
    <property type="match status" value="2"/>
</dbReference>
<dbReference type="PANTHER" id="PTHR33064:SF37">
    <property type="entry name" value="RIBONUCLEASE H"/>
    <property type="match status" value="1"/>
</dbReference>
<organism evidence="2 3">
    <name type="scientific">Phytophthora palmivora</name>
    <dbReference type="NCBI Taxonomy" id="4796"/>
    <lineage>
        <taxon>Eukaryota</taxon>
        <taxon>Sar</taxon>
        <taxon>Stramenopiles</taxon>
        <taxon>Oomycota</taxon>
        <taxon>Peronosporomycetes</taxon>
        <taxon>Peronosporales</taxon>
        <taxon>Peronosporaceae</taxon>
        <taxon>Phytophthora</taxon>
    </lineage>
</organism>
<feature type="domain" description="Reverse transcriptase" evidence="1">
    <location>
        <begin position="1"/>
        <end position="64"/>
    </location>
</feature>
<protein>
    <recommendedName>
        <fullName evidence="1">Reverse transcriptase domain-containing protein</fullName>
    </recommendedName>
</protein>
<dbReference type="InterPro" id="IPR043502">
    <property type="entry name" value="DNA/RNA_pol_sf"/>
</dbReference>
<dbReference type="PANTHER" id="PTHR33064">
    <property type="entry name" value="POL PROTEIN"/>
    <property type="match status" value="1"/>
</dbReference>
<dbReference type="AlphaFoldDB" id="A0A2P4XN35"/>
<dbReference type="OrthoDB" id="121795at2759"/>
<reference evidence="2 3" key="1">
    <citation type="journal article" date="2017" name="Genome Biol. Evol.">
        <title>Phytophthora megakarya and P. palmivora, closely related causal agents of cacao black pod rot, underwent increases in genome sizes and gene numbers by different mechanisms.</title>
        <authorList>
            <person name="Ali S.S."/>
            <person name="Shao J."/>
            <person name="Lary D.J."/>
            <person name="Kronmiller B."/>
            <person name="Shen D."/>
            <person name="Strem M.D."/>
            <person name="Amoako-Attah I."/>
            <person name="Akrofi A.Y."/>
            <person name="Begoude B.A."/>
            <person name="Ten Hoopen G.M."/>
            <person name="Coulibaly K."/>
            <person name="Kebe B.I."/>
            <person name="Melnick R.L."/>
            <person name="Guiltinan M.J."/>
            <person name="Tyler B.M."/>
            <person name="Meinhardt L.W."/>
            <person name="Bailey B.A."/>
        </authorList>
    </citation>
    <scope>NUCLEOTIDE SEQUENCE [LARGE SCALE GENOMIC DNA]</scope>
    <source>
        <strain evidence="3">sbr112.9</strain>
    </source>
</reference>
<evidence type="ECO:0000313" key="3">
    <source>
        <dbReference type="Proteomes" id="UP000237271"/>
    </source>
</evidence>
<dbReference type="InterPro" id="IPR051320">
    <property type="entry name" value="Viral_Replic_Matur_Polypro"/>
</dbReference>
<evidence type="ECO:0000259" key="1">
    <source>
        <dbReference type="PROSITE" id="PS50878"/>
    </source>
</evidence>
<comment type="caution">
    <text evidence="2">The sequence shown here is derived from an EMBL/GenBank/DDBJ whole genome shotgun (WGS) entry which is preliminary data.</text>
</comment>
<accession>A0A2P4XN35</accession>
<dbReference type="InterPro" id="IPR000477">
    <property type="entry name" value="RT_dom"/>
</dbReference>
<dbReference type="SUPFAM" id="SSF56672">
    <property type="entry name" value="DNA/RNA polymerases"/>
    <property type="match status" value="1"/>
</dbReference>
<keyword evidence="3" id="KW-1185">Reference proteome</keyword>
<evidence type="ECO:0000313" key="2">
    <source>
        <dbReference type="EMBL" id="POM66958.1"/>
    </source>
</evidence>
<dbReference type="Proteomes" id="UP000237271">
    <property type="component" value="Unassembled WGS sequence"/>
</dbReference>
<dbReference type="EMBL" id="NCKW01009498">
    <property type="protein sequence ID" value="POM66958.1"/>
    <property type="molecule type" value="Genomic_DNA"/>
</dbReference>
<gene>
    <name evidence="2" type="ORF">PHPALM_17109</name>
</gene>
<name>A0A2P4XN35_9STRA</name>
<dbReference type="PROSITE" id="PS50878">
    <property type="entry name" value="RT_POL"/>
    <property type="match status" value="1"/>
</dbReference>
<dbReference type="InterPro" id="IPR041577">
    <property type="entry name" value="RT_RNaseH_2"/>
</dbReference>
<sequence length="253" mass="29158">MFSSLLYKHLLISIDDLPLYANDIDTYLGKLAAFFSLFDQFGLKLNVKNSSLYQNEVKWCGRLIDGDGVWRDTETHQHYSCRIVQLLQFVCPINWMRESIVDFAQQVSPLPRRLDAALADTERTKCAVAGVKFELTQEERYAYDQVKEILSSSATLAFSDDAATTLLFTDANNFGWAIIVPQVMNFDSKTLVTMRHHTSSQLNWIVVEKEDHPIYVACNKLDYLLLRPKPFRMYVIIATWRLYFASDESVKAM</sequence>
<proteinExistence type="predicted"/>
<dbReference type="Pfam" id="PF17919">
    <property type="entry name" value="RT_RNaseH_2"/>
    <property type="match status" value="1"/>
</dbReference>